<dbReference type="Proteomes" id="UP000762676">
    <property type="component" value="Unassembled WGS sequence"/>
</dbReference>
<dbReference type="AlphaFoldDB" id="A0AAV4FDX1"/>
<protein>
    <submittedName>
        <fullName evidence="1">Uncharacterized protein</fullName>
    </submittedName>
</protein>
<dbReference type="EMBL" id="BMAT01011349">
    <property type="protein sequence ID" value="GFR71081.1"/>
    <property type="molecule type" value="Genomic_DNA"/>
</dbReference>
<reference evidence="1 2" key="1">
    <citation type="journal article" date="2021" name="Elife">
        <title>Chloroplast acquisition without the gene transfer in kleptoplastic sea slugs, Plakobranchus ocellatus.</title>
        <authorList>
            <person name="Maeda T."/>
            <person name="Takahashi S."/>
            <person name="Yoshida T."/>
            <person name="Shimamura S."/>
            <person name="Takaki Y."/>
            <person name="Nagai Y."/>
            <person name="Toyoda A."/>
            <person name="Suzuki Y."/>
            <person name="Arimoto A."/>
            <person name="Ishii H."/>
            <person name="Satoh N."/>
            <person name="Nishiyama T."/>
            <person name="Hasebe M."/>
            <person name="Maruyama T."/>
            <person name="Minagawa J."/>
            <person name="Obokata J."/>
            <person name="Shigenobu S."/>
        </authorList>
    </citation>
    <scope>NUCLEOTIDE SEQUENCE [LARGE SCALE GENOMIC DNA]</scope>
</reference>
<proteinExistence type="predicted"/>
<organism evidence="1 2">
    <name type="scientific">Elysia marginata</name>
    <dbReference type="NCBI Taxonomy" id="1093978"/>
    <lineage>
        <taxon>Eukaryota</taxon>
        <taxon>Metazoa</taxon>
        <taxon>Spiralia</taxon>
        <taxon>Lophotrochozoa</taxon>
        <taxon>Mollusca</taxon>
        <taxon>Gastropoda</taxon>
        <taxon>Heterobranchia</taxon>
        <taxon>Euthyneura</taxon>
        <taxon>Panpulmonata</taxon>
        <taxon>Sacoglossa</taxon>
        <taxon>Placobranchoidea</taxon>
        <taxon>Plakobranchidae</taxon>
        <taxon>Elysia</taxon>
    </lineage>
</organism>
<sequence>MISPRESPQSLLPGDLPRTLPLCLKPGVSVSSIAERLCLISKRHAMSFLALINLPDNLASESSARTAMTEALFRCTPEELKNLLKDTDFIINSAPFKREISGVVAGYETMMRMVRYAAEWFCDRNADSCQ</sequence>
<accession>A0AAV4FDX1</accession>
<evidence type="ECO:0000313" key="2">
    <source>
        <dbReference type="Proteomes" id="UP000762676"/>
    </source>
</evidence>
<comment type="caution">
    <text evidence="1">The sequence shown here is derived from an EMBL/GenBank/DDBJ whole genome shotgun (WGS) entry which is preliminary data.</text>
</comment>
<name>A0AAV4FDX1_9GAST</name>
<gene>
    <name evidence="1" type="ORF">ElyMa_005669600</name>
</gene>
<keyword evidence="2" id="KW-1185">Reference proteome</keyword>
<evidence type="ECO:0000313" key="1">
    <source>
        <dbReference type="EMBL" id="GFR71081.1"/>
    </source>
</evidence>